<keyword evidence="10" id="KW-0067">ATP-binding</keyword>
<evidence type="ECO:0000259" key="17">
    <source>
        <dbReference type="PROSITE" id="PS50109"/>
    </source>
</evidence>
<evidence type="ECO:0000256" key="1">
    <source>
        <dbReference type="ARBA" id="ARBA00000085"/>
    </source>
</evidence>
<dbReference type="SUPFAM" id="SSF55874">
    <property type="entry name" value="ATPase domain of HSP90 chaperone/DNA topoisomerase II/histidine kinase"/>
    <property type="match status" value="1"/>
</dbReference>
<name>A0ABZ2RCC3_ECTME</name>
<dbReference type="SUPFAM" id="SSF52172">
    <property type="entry name" value="CheY-like"/>
    <property type="match status" value="1"/>
</dbReference>
<feature type="transmembrane region" description="Helical" evidence="16">
    <location>
        <begin position="189"/>
        <end position="214"/>
    </location>
</feature>
<dbReference type="PANTHER" id="PTHR43047:SF64">
    <property type="entry name" value="HISTIDINE KINASE CONTAINING CHEY-HOMOLOGOUS RECEIVER DOMAIN AND PAS DOMAIN-RELATED"/>
    <property type="match status" value="1"/>
</dbReference>
<dbReference type="CDD" id="cd00082">
    <property type="entry name" value="HisKA"/>
    <property type="match status" value="1"/>
</dbReference>
<evidence type="ECO:0000256" key="3">
    <source>
        <dbReference type="ARBA" id="ARBA00012438"/>
    </source>
</evidence>
<dbReference type="InterPro" id="IPR003594">
    <property type="entry name" value="HATPase_dom"/>
</dbReference>
<gene>
    <name evidence="23" type="ORF">WG219_13080</name>
</gene>
<evidence type="ECO:0000259" key="20">
    <source>
        <dbReference type="PROSITE" id="PS50113"/>
    </source>
</evidence>
<dbReference type="PANTHER" id="PTHR43047">
    <property type="entry name" value="TWO-COMPONENT HISTIDINE PROTEIN KINASE"/>
    <property type="match status" value="1"/>
</dbReference>
<dbReference type="InterPro" id="IPR036890">
    <property type="entry name" value="HATPase_C_sf"/>
</dbReference>
<dbReference type="InterPro" id="IPR005330">
    <property type="entry name" value="MHYT_dom"/>
</dbReference>
<feature type="domain" description="Response regulatory" evidence="18">
    <location>
        <begin position="649"/>
        <end position="768"/>
    </location>
</feature>
<feature type="transmembrane region" description="Helical" evidence="16">
    <location>
        <begin position="90"/>
        <end position="112"/>
    </location>
</feature>
<evidence type="ECO:0000256" key="5">
    <source>
        <dbReference type="ARBA" id="ARBA00022519"/>
    </source>
</evidence>
<dbReference type="PROSITE" id="PS50113">
    <property type="entry name" value="PAC"/>
    <property type="match status" value="1"/>
</dbReference>
<dbReference type="PROSITE" id="PS50112">
    <property type="entry name" value="PAS"/>
    <property type="match status" value="1"/>
</dbReference>
<proteinExistence type="predicted"/>
<feature type="modified residue" description="Phosphohistidine" evidence="14">
    <location>
        <position position="840"/>
    </location>
</feature>
<dbReference type="InterPro" id="IPR000700">
    <property type="entry name" value="PAS-assoc_C"/>
</dbReference>
<dbReference type="Pfam" id="PF03707">
    <property type="entry name" value="MHYT"/>
    <property type="match status" value="3"/>
</dbReference>
<dbReference type="Gene3D" id="1.10.287.130">
    <property type="match status" value="1"/>
</dbReference>
<reference evidence="23 24" key="1">
    <citation type="submission" date="2024-03" db="EMBL/GenBank/DDBJ databases">
        <title>Complete genome of BD2.</title>
        <authorList>
            <person name="Cao G."/>
        </authorList>
    </citation>
    <scope>NUCLEOTIDE SEQUENCE [LARGE SCALE GENOMIC DNA]</scope>
    <source>
        <strain evidence="23 24">BD2</strain>
    </source>
</reference>
<dbReference type="InterPro" id="IPR036097">
    <property type="entry name" value="HisK_dim/P_sf"/>
</dbReference>
<dbReference type="InterPro" id="IPR001789">
    <property type="entry name" value="Sig_transdc_resp-reg_receiver"/>
</dbReference>
<evidence type="ECO:0000256" key="9">
    <source>
        <dbReference type="ARBA" id="ARBA00022777"/>
    </source>
</evidence>
<evidence type="ECO:0000259" key="22">
    <source>
        <dbReference type="PROSITE" id="PS50924"/>
    </source>
</evidence>
<evidence type="ECO:0000256" key="4">
    <source>
        <dbReference type="ARBA" id="ARBA00022475"/>
    </source>
</evidence>
<dbReference type="CDD" id="cd00130">
    <property type="entry name" value="PAS"/>
    <property type="match status" value="1"/>
</dbReference>
<dbReference type="Pfam" id="PF00512">
    <property type="entry name" value="HisKA"/>
    <property type="match status" value="1"/>
</dbReference>
<dbReference type="InterPro" id="IPR000014">
    <property type="entry name" value="PAS"/>
</dbReference>
<keyword evidence="7" id="KW-0808">Transferase</keyword>
<dbReference type="PROSITE" id="PS50894">
    <property type="entry name" value="HPT"/>
    <property type="match status" value="1"/>
</dbReference>
<dbReference type="SUPFAM" id="SSF47226">
    <property type="entry name" value="Histidine-containing phosphotransfer domain, HPT domain"/>
    <property type="match status" value="1"/>
</dbReference>
<dbReference type="Gene3D" id="3.40.50.2300">
    <property type="match status" value="1"/>
</dbReference>
<evidence type="ECO:0000256" key="13">
    <source>
        <dbReference type="ARBA" id="ARBA00023136"/>
    </source>
</evidence>
<keyword evidence="12" id="KW-0902">Two-component regulatory system</keyword>
<dbReference type="EMBL" id="CP148074">
    <property type="protein sequence ID" value="WXL24262.1"/>
    <property type="molecule type" value="Genomic_DNA"/>
</dbReference>
<feature type="domain" description="PAS" evidence="19">
    <location>
        <begin position="269"/>
        <end position="322"/>
    </location>
</feature>
<keyword evidence="4" id="KW-1003">Cell membrane</keyword>
<dbReference type="NCBIfam" id="TIGR00229">
    <property type="entry name" value="sensory_box"/>
    <property type="match status" value="1"/>
</dbReference>
<dbReference type="InterPro" id="IPR036641">
    <property type="entry name" value="HPT_dom_sf"/>
</dbReference>
<protein>
    <recommendedName>
        <fullName evidence="3">histidine kinase</fullName>
        <ecNumber evidence="3">2.7.13.3</ecNumber>
    </recommendedName>
</protein>
<evidence type="ECO:0000259" key="19">
    <source>
        <dbReference type="PROSITE" id="PS50112"/>
    </source>
</evidence>
<evidence type="ECO:0000256" key="11">
    <source>
        <dbReference type="ARBA" id="ARBA00022989"/>
    </source>
</evidence>
<evidence type="ECO:0000256" key="16">
    <source>
        <dbReference type="PROSITE-ProRule" id="PRU00244"/>
    </source>
</evidence>
<dbReference type="Proteomes" id="UP001476583">
    <property type="component" value="Chromosome"/>
</dbReference>
<feature type="domain" description="Histidine kinase" evidence="17">
    <location>
        <begin position="414"/>
        <end position="630"/>
    </location>
</feature>
<evidence type="ECO:0000256" key="8">
    <source>
        <dbReference type="ARBA" id="ARBA00022692"/>
    </source>
</evidence>
<dbReference type="InterPro" id="IPR013767">
    <property type="entry name" value="PAS_fold"/>
</dbReference>
<feature type="domain" description="PAC" evidence="20">
    <location>
        <begin position="346"/>
        <end position="396"/>
    </location>
</feature>
<dbReference type="Pfam" id="PF02518">
    <property type="entry name" value="HATPase_c"/>
    <property type="match status" value="1"/>
</dbReference>
<dbReference type="SMART" id="SM00388">
    <property type="entry name" value="HisKA"/>
    <property type="match status" value="1"/>
</dbReference>
<evidence type="ECO:0000256" key="12">
    <source>
        <dbReference type="ARBA" id="ARBA00023012"/>
    </source>
</evidence>
<organism evidence="23 24">
    <name type="scientific">Ectopseudomonas mendocina</name>
    <name type="common">Pseudomonas mendocina</name>
    <dbReference type="NCBI Taxonomy" id="300"/>
    <lineage>
        <taxon>Bacteria</taxon>
        <taxon>Pseudomonadati</taxon>
        <taxon>Pseudomonadota</taxon>
        <taxon>Gammaproteobacteria</taxon>
        <taxon>Pseudomonadales</taxon>
        <taxon>Pseudomonadaceae</taxon>
        <taxon>Ectopseudomonas</taxon>
    </lineage>
</organism>
<feature type="domain" description="MHYT" evidence="22">
    <location>
        <begin position="23"/>
        <end position="217"/>
    </location>
</feature>
<evidence type="ECO:0000256" key="2">
    <source>
        <dbReference type="ARBA" id="ARBA00004429"/>
    </source>
</evidence>
<feature type="domain" description="HPt" evidence="21">
    <location>
        <begin position="801"/>
        <end position="898"/>
    </location>
</feature>
<dbReference type="SMART" id="SM00091">
    <property type="entry name" value="PAS"/>
    <property type="match status" value="1"/>
</dbReference>
<feature type="transmembrane region" description="Helical" evidence="16">
    <location>
        <begin position="27"/>
        <end position="49"/>
    </location>
</feature>
<dbReference type="PROSITE" id="PS50109">
    <property type="entry name" value="HIS_KIN"/>
    <property type="match status" value="1"/>
</dbReference>
<sequence>MMEIFGGFFIDTTQSSNYFQGEFKLPLVLLSLLVSTFSTTMALLSAQIARRTESTAFRNACLLAGALALGGGVWSMHFIGMLAYRIPSHVHYSTALTLISILPAFITSFFALRLLSQAKPTTWHIISSGTLLGLGIGLMHYTGMAALKTELLMQYEPTVFTLSIFVAIALAILSLWIRYRLRSSLTNPTIRFLVSGIVMGLAIACMHYLGMAAVRFSGTPTNSEGSLLVLNNTFAALALSSFAVTITLMVAALNSLIHSRELREKIEGSKSRLRATLDTAVDGIITIDSKGLIQGFNKSAERLFGWTASEVLGRNIKMLMPEPDQSKHDGYLQNYHSSGNPKIIGIGREVMGLRKDGSLMPMRLAVGRMDLPGELLFVGFVSDISERHALEASLRETAERAEQAAAAKSTFLANMSHEIRTPMNSIIGFTELLLQNAPSPEQRKHLTNIRQSSRTLLGLINDILDTTKMEKGRLELEHTDFSLKGLAQQIESSLWPSAQPRNLSLNSDFQADMPEYFKGDPLRVLQVLTNLVGNAIKFTEQGGVQVIYRYEDETVHIQVRDSGIGMSAPQIESIFAPFTQADASISRRFGGTGLGTTIARQLVDLMNGRIEVESQLGQGSTFHVWLPLPVGEAPAKAQNSEKISLPPLRILIADDVPQNLELLALTLEGNNHHVTMAHDGEEAFKLFCHGKFDVVLMDMHMPGIDGLQATRMIRNHERNQQLSPTPVVALTASVMEEDQRAAKRAGMDGFAVKPLDVPQLYREIARVLNIQGESAEITAPTSPDVSPHLIDWEMGVSRWGSRSRLESAICQFLQSVDVKYPLNIDGDGDCYWKELQFSLHGIRGAAGTLSMPLIASLANRMESLIYQERYAQAHQLLPELIENISQVKKEVSNLQNAGKDADSDSTEEFRCDHSLSECIQKLMSYLAHNELHDELLEQICDQLEQQHQHKQANALRQAIDAFEFNQAHQLLEKLLNQQVNSANEQPR</sequence>
<keyword evidence="10" id="KW-0547">Nucleotide-binding</keyword>
<dbReference type="SUPFAM" id="SSF47384">
    <property type="entry name" value="Homodimeric domain of signal transducing histidine kinase"/>
    <property type="match status" value="1"/>
</dbReference>
<dbReference type="InterPro" id="IPR011006">
    <property type="entry name" value="CheY-like_superfamily"/>
</dbReference>
<evidence type="ECO:0000259" key="18">
    <source>
        <dbReference type="PROSITE" id="PS50110"/>
    </source>
</evidence>
<keyword evidence="11 16" id="KW-1133">Transmembrane helix</keyword>
<dbReference type="InterPro" id="IPR004358">
    <property type="entry name" value="Sig_transdc_His_kin-like_C"/>
</dbReference>
<dbReference type="Pfam" id="PF01627">
    <property type="entry name" value="Hpt"/>
    <property type="match status" value="1"/>
</dbReference>
<keyword evidence="13 16" id="KW-0472">Membrane</keyword>
<dbReference type="InterPro" id="IPR035965">
    <property type="entry name" value="PAS-like_dom_sf"/>
</dbReference>
<dbReference type="CDD" id="cd16922">
    <property type="entry name" value="HATPase_EvgS-ArcB-TorS-like"/>
    <property type="match status" value="1"/>
</dbReference>
<dbReference type="InterPro" id="IPR003661">
    <property type="entry name" value="HisK_dim/P_dom"/>
</dbReference>
<accession>A0ABZ2RCC3</accession>
<dbReference type="InterPro" id="IPR005467">
    <property type="entry name" value="His_kinase_dom"/>
</dbReference>
<evidence type="ECO:0000256" key="14">
    <source>
        <dbReference type="PROSITE-ProRule" id="PRU00110"/>
    </source>
</evidence>
<comment type="catalytic activity">
    <reaction evidence="1">
        <text>ATP + protein L-histidine = ADP + protein N-phospho-L-histidine.</text>
        <dbReference type="EC" id="2.7.13.3"/>
    </reaction>
</comment>
<keyword evidence="6 15" id="KW-0597">Phosphoprotein</keyword>
<dbReference type="Pfam" id="PF00072">
    <property type="entry name" value="Response_reg"/>
    <property type="match status" value="1"/>
</dbReference>
<comment type="subcellular location">
    <subcellularLocation>
        <location evidence="2">Cell inner membrane</location>
        <topology evidence="2">Multi-pass membrane protein</topology>
    </subcellularLocation>
</comment>
<dbReference type="Gene3D" id="3.30.565.10">
    <property type="entry name" value="Histidine kinase-like ATPase, C-terminal domain"/>
    <property type="match status" value="1"/>
</dbReference>
<dbReference type="EC" id="2.7.13.3" evidence="3"/>
<evidence type="ECO:0000256" key="6">
    <source>
        <dbReference type="ARBA" id="ARBA00022553"/>
    </source>
</evidence>
<feature type="transmembrane region" description="Helical" evidence="16">
    <location>
        <begin position="61"/>
        <end position="84"/>
    </location>
</feature>
<evidence type="ECO:0000256" key="7">
    <source>
        <dbReference type="ARBA" id="ARBA00022679"/>
    </source>
</evidence>
<feature type="transmembrane region" description="Helical" evidence="16">
    <location>
        <begin position="124"/>
        <end position="147"/>
    </location>
</feature>
<dbReference type="Gene3D" id="3.30.450.20">
    <property type="entry name" value="PAS domain"/>
    <property type="match status" value="1"/>
</dbReference>
<dbReference type="SMART" id="SM00448">
    <property type="entry name" value="REC"/>
    <property type="match status" value="1"/>
</dbReference>
<evidence type="ECO:0000259" key="21">
    <source>
        <dbReference type="PROSITE" id="PS50894"/>
    </source>
</evidence>
<dbReference type="SUPFAM" id="SSF55785">
    <property type="entry name" value="PYP-like sensor domain (PAS domain)"/>
    <property type="match status" value="1"/>
</dbReference>
<feature type="transmembrane region" description="Helical" evidence="16">
    <location>
        <begin position="159"/>
        <end position="177"/>
    </location>
</feature>
<dbReference type="Pfam" id="PF00989">
    <property type="entry name" value="PAS"/>
    <property type="match status" value="1"/>
</dbReference>
<keyword evidence="5" id="KW-0997">Cell inner membrane</keyword>
<evidence type="ECO:0000256" key="10">
    <source>
        <dbReference type="ARBA" id="ARBA00022840"/>
    </source>
</evidence>
<keyword evidence="9" id="KW-0418">Kinase</keyword>
<dbReference type="PROSITE" id="PS50110">
    <property type="entry name" value="RESPONSE_REGULATORY"/>
    <property type="match status" value="1"/>
</dbReference>
<feature type="transmembrane region" description="Helical" evidence="16">
    <location>
        <begin position="234"/>
        <end position="257"/>
    </location>
</feature>
<dbReference type="SMART" id="SM00387">
    <property type="entry name" value="HATPase_c"/>
    <property type="match status" value="1"/>
</dbReference>
<keyword evidence="8 16" id="KW-0812">Transmembrane</keyword>
<evidence type="ECO:0000256" key="15">
    <source>
        <dbReference type="PROSITE-ProRule" id="PRU00169"/>
    </source>
</evidence>
<dbReference type="Gene3D" id="1.20.120.160">
    <property type="entry name" value="HPT domain"/>
    <property type="match status" value="1"/>
</dbReference>
<keyword evidence="24" id="KW-1185">Reference proteome</keyword>
<dbReference type="CDD" id="cd17546">
    <property type="entry name" value="REC_hyHK_CKI1_RcsC-like"/>
    <property type="match status" value="1"/>
</dbReference>
<evidence type="ECO:0000313" key="23">
    <source>
        <dbReference type="EMBL" id="WXL24262.1"/>
    </source>
</evidence>
<feature type="modified residue" description="4-aspartylphosphate" evidence="15">
    <location>
        <position position="698"/>
    </location>
</feature>
<evidence type="ECO:0000313" key="24">
    <source>
        <dbReference type="Proteomes" id="UP001476583"/>
    </source>
</evidence>
<dbReference type="PRINTS" id="PR00344">
    <property type="entry name" value="BCTRLSENSOR"/>
</dbReference>
<dbReference type="InterPro" id="IPR008207">
    <property type="entry name" value="Sig_transdc_His_kin_Hpt_dom"/>
</dbReference>
<dbReference type="PROSITE" id="PS50924">
    <property type="entry name" value="MHYT"/>
    <property type="match status" value="1"/>
</dbReference>